<accession>A0ABQ9YTK7</accession>
<evidence type="ECO:0000313" key="2">
    <source>
        <dbReference type="EMBL" id="KAK4003982.1"/>
    </source>
</evidence>
<sequence length="138" mass="15708">MVAARNALVAFTSAIGGALVRLMLDNSTVDLKTLNESYLLQPQKLQFNSPLPDAQFKLNVKKRYERCVLSKLLLQNKFYGCPVFKNIERKMSPVFICFRHKAMDWLFSDFHHQSGTVVALEQVADGLFLTSYFLTGSR</sequence>
<protein>
    <submittedName>
        <fullName evidence="2">Uncharacterized protein</fullName>
    </submittedName>
</protein>
<keyword evidence="1" id="KW-0812">Transmembrane</keyword>
<dbReference type="EMBL" id="JAOYFB010000001">
    <property type="protein sequence ID" value="KAK4003982.1"/>
    <property type="molecule type" value="Genomic_DNA"/>
</dbReference>
<gene>
    <name evidence="2" type="ORF">OUZ56_005726</name>
</gene>
<feature type="transmembrane region" description="Helical" evidence="1">
    <location>
        <begin position="6"/>
        <end position="24"/>
    </location>
</feature>
<reference evidence="2 3" key="1">
    <citation type="journal article" date="2023" name="Nucleic Acids Res.">
        <title>The hologenome of Daphnia magna reveals possible DNA methylation and microbiome-mediated evolution of the host genome.</title>
        <authorList>
            <person name="Chaturvedi A."/>
            <person name="Li X."/>
            <person name="Dhandapani V."/>
            <person name="Marshall H."/>
            <person name="Kissane S."/>
            <person name="Cuenca-Cambronero M."/>
            <person name="Asole G."/>
            <person name="Calvet F."/>
            <person name="Ruiz-Romero M."/>
            <person name="Marangio P."/>
            <person name="Guigo R."/>
            <person name="Rago D."/>
            <person name="Mirbahai L."/>
            <person name="Eastwood N."/>
            <person name="Colbourne J.K."/>
            <person name="Zhou J."/>
            <person name="Mallon E."/>
            <person name="Orsini L."/>
        </authorList>
    </citation>
    <scope>NUCLEOTIDE SEQUENCE [LARGE SCALE GENOMIC DNA]</scope>
    <source>
        <strain evidence="2">LRV0_1</strain>
    </source>
</reference>
<dbReference type="Proteomes" id="UP001234178">
    <property type="component" value="Unassembled WGS sequence"/>
</dbReference>
<evidence type="ECO:0000313" key="3">
    <source>
        <dbReference type="Proteomes" id="UP001234178"/>
    </source>
</evidence>
<keyword evidence="1" id="KW-0472">Membrane</keyword>
<comment type="caution">
    <text evidence="2">The sequence shown here is derived from an EMBL/GenBank/DDBJ whole genome shotgun (WGS) entry which is preliminary data.</text>
</comment>
<keyword evidence="1" id="KW-1133">Transmembrane helix</keyword>
<proteinExistence type="predicted"/>
<keyword evidence="3" id="KW-1185">Reference proteome</keyword>
<name>A0ABQ9YTK7_9CRUS</name>
<organism evidence="2 3">
    <name type="scientific">Daphnia magna</name>
    <dbReference type="NCBI Taxonomy" id="35525"/>
    <lineage>
        <taxon>Eukaryota</taxon>
        <taxon>Metazoa</taxon>
        <taxon>Ecdysozoa</taxon>
        <taxon>Arthropoda</taxon>
        <taxon>Crustacea</taxon>
        <taxon>Branchiopoda</taxon>
        <taxon>Diplostraca</taxon>
        <taxon>Cladocera</taxon>
        <taxon>Anomopoda</taxon>
        <taxon>Daphniidae</taxon>
        <taxon>Daphnia</taxon>
    </lineage>
</organism>
<evidence type="ECO:0000256" key="1">
    <source>
        <dbReference type="SAM" id="Phobius"/>
    </source>
</evidence>